<dbReference type="Gene3D" id="3.30.9.10">
    <property type="entry name" value="D-Amino Acid Oxidase, subunit A, domain 2"/>
    <property type="match status" value="1"/>
</dbReference>
<reference evidence="5" key="1">
    <citation type="journal article" date="2019" name="Int. J. Syst. Evol. Microbiol.">
        <title>The Global Catalogue of Microorganisms (GCM) 10K type strain sequencing project: providing services to taxonomists for standard genome sequencing and annotation.</title>
        <authorList>
            <consortium name="The Broad Institute Genomics Platform"/>
            <consortium name="The Broad Institute Genome Sequencing Center for Infectious Disease"/>
            <person name="Wu L."/>
            <person name="Ma J."/>
        </authorList>
    </citation>
    <scope>NUCLEOTIDE SEQUENCE [LARGE SCALE GENOMIC DNA]</scope>
    <source>
        <strain evidence="5">CGMCC 1.8860</strain>
    </source>
</reference>
<keyword evidence="2" id="KW-0560">Oxidoreductase</keyword>
<dbReference type="InterPro" id="IPR006076">
    <property type="entry name" value="FAD-dep_OxRdtase"/>
</dbReference>
<evidence type="ECO:0000259" key="3">
    <source>
        <dbReference type="Pfam" id="PF01266"/>
    </source>
</evidence>
<proteinExistence type="inferred from homology"/>
<dbReference type="EMBL" id="BMLY01000001">
    <property type="protein sequence ID" value="GGP24654.1"/>
    <property type="molecule type" value="Genomic_DNA"/>
</dbReference>
<comment type="similarity">
    <text evidence="1">Belongs to the DadA oxidoreductase family.</text>
</comment>
<dbReference type="SUPFAM" id="SSF54373">
    <property type="entry name" value="FAD-linked reductases, C-terminal domain"/>
    <property type="match status" value="1"/>
</dbReference>
<evidence type="ECO:0000313" key="5">
    <source>
        <dbReference type="Proteomes" id="UP000621859"/>
    </source>
</evidence>
<gene>
    <name evidence="4" type="primary">dadA</name>
    <name evidence="4" type="ORF">GCM10010971_04730</name>
</gene>
<dbReference type="Proteomes" id="UP000621859">
    <property type="component" value="Unassembled WGS sequence"/>
</dbReference>
<dbReference type="PANTHER" id="PTHR13847:SF280">
    <property type="entry name" value="D-AMINO ACID DEHYDROGENASE"/>
    <property type="match status" value="1"/>
</dbReference>
<evidence type="ECO:0000256" key="1">
    <source>
        <dbReference type="ARBA" id="ARBA00009410"/>
    </source>
</evidence>
<comment type="caution">
    <text evidence="4">The sequence shown here is derived from an EMBL/GenBank/DDBJ whole genome shotgun (WGS) entry which is preliminary data.</text>
</comment>
<keyword evidence="5" id="KW-1185">Reference proteome</keyword>
<dbReference type="InterPro" id="IPR036188">
    <property type="entry name" value="FAD/NAD-bd_sf"/>
</dbReference>
<dbReference type="Pfam" id="PF01266">
    <property type="entry name" value="DAO"/>
    <property type="match status" value="1"/>
</dbReference>
<protein>
    <submittedName>
        <fullName evidence="4">D-amino acid dehydrogenase small subunit</fullName>
    </submittedName>
</protein>
<evidence type="ECO:0000256" key="2">
    <source>
        <dbReference type="ARBA" id="ARBA00023002"/>
    </source>
</evidence>
<dbReference type="PANTHER" id="PTHR13847">
    <property type="entry name" value="SARCOSINE DEHYDROGENASE-RELATED"/>
    <property type="match status" value="1"/>
</dbReference>
<sequence>MRVVVLGAGIAGVSSAWFLAQAGHEVTVIEREPGPGLQTSFANGGQISVCHAEPWANPKAPWKILKWLAEEDAPLLWRPKADLDQWRWGLRFLRECTPARARANLKNLVRLGLYSRAQLQSLRADTGLIYDALTRGILHYYTDEREFAAAMPAAAHMRETGLDRQIKSAAQCIEIEPALAYARKTIVGGTYTPSDESGDAHKFTLALAERAAAKGVTFRYGTQVLHLDSEESCEVKGAQLRWQDEDGLWQTSRIKADAYLVCMGSYSPHLLKSVGITLDVYPVKGYSMTIPVRAGDHAPEVSLTDDGHKLVFSRLGDRFRAAGTAELNGYDLSLNPVRCAALLKRTREIFPHAGDYANASFWAGLRPATPGNLPYIGRTRFPNLFVNTGHGTLGWTEGAGAGHAVAQIISGRVPDLNYPFCSGL</sequence>
<organism evidence="4 5">
    <name type="scientific">Silvimonas amylolytica</name>
    <dbReference type="NCBI Taxonomy" id="449663"/>
    <lineage>
        <taxon>Bacteria</taxon>
        <taxon>Pseudomonadati</taxon>
        <taxon>Pseudomonadota</taxon>
        <taxon>Betaproteobacteria</taxon>
        <taxon>Neisseriales</taxon>
        <taxon>Chitinibacteraceae</taxon>
        <taxon>Silvimonas</taxon>
    </lineage>
</organism>
<dbReference type="Gene3D" id="3.50.50.60">
    <property type="entry name" value="FAD/NAD(P)-binding domain"/>
    <property type="match status" value="2"/>
</dbReference>
<feature type="domain" description="FAD dependent oxidoreductase" evidence="3">
    <location>
        <begin position="2"/>
        <end position="407"/>
    </location>
</feature>
<accession>A0ABQ2PHB1</accession>
<dbReference type="SUPFAM" id="SSF51905">
    <property type="entry name" value="FAD/NAD(P)-binding domain"/>
    <property type="match status" value="1"/>
</dbReference>
<name>A0ABQ2PHB1_9NEIS</name>
<dbReference type="NCBIfam" id="NF001933">
    <property type="entry name" value="PRK00711.1"/>
    <property type="match status" value="1"/>
</dbReference>
<evidence type="ECO:0000313" key="4">
    <source>
        <dbReference type="EMBL" id="GGP24654.1"/>
    </source>
</evidence>